<dbReference type="InterPro" id="IPR008136">
    <property type="entry name" value="CinA_C"/>
</dbReference>
<comment type="caution">
    <text evidence="2">The sequence shown here is derived from an EMBL/GenBank/DDBJ whole genome shotgun (WGS) entry which is preliminary data.</text>
</comment>
<dbReference type="GO" id="GO:0016787">
    <property type="term" value="F:hydrolase activity"/>
    <property type="evidence" value="ECO:0007669"/>
    <property type="project" value="UniProtKB-KW"/>
</dbReference>
<accession>A0A5C8M4H7</accession>
<dbReference type="Gene3D" id="3.90.950.20">
    <property type="entry name" value="CinA-like"/>
    <property type="match status" value="1"/>
</dbReference>
<organism evidence="2 3">
    <name type="scientific">Rheinheimera tangshanensis</name>
    <dbReference type="NCBI Taxonomy" id="400153"/>
    <lineage>
        <taxon>Bacteria</taxon>
        <taxon>Pseudomonadati</taxon>
        <taxon>Pseudomonadota</taxon>
        <taxon>Gammaproteobacteria</taxon>
        <taxon>Chromatiales</taxon>
        <taxon>Chromatiaceae</taxon>
        <taxon>Rheinheimera</taxon>
    </lineage>
</organism>
<reference evidence="2 3" key="1">
    <citation type="submission" date="2019-08" db="EMBL/GenBank/DDBJ databases">
        <title>Draft genome analysis of Rheinheimera tangshanensis isolated from the roots of fresh rice plants (Oryza sativa).</title>
        <authorList>
            <person name="Yu Q."/>
            <person name="Qi Y."/>
            <person name="Zhang H."/>
            <person name="Pu J."/>
        </authorList>
    </citation>
    <scope>NUCLEOTIDE SEQUENCE [LARGE SCALE GENOMIC DNA]</scope>
    <source>
        <strain evidence="2 3">JA3-B52</strain>
    </source>
</reference>
<gene>
    <name evidence="2" type="ORF">FU839_00775</name>
</gene>
<sequence length="163" mass="16996">MTIPVTTYQLAAELGALLLRKNFSITTAESCTGGGIAYVLTAVAGSSAYLDRSFVTYSNKSKQQLLGVKAETLLQYGAVSKETVLEMAVGAAKAAGAEVAVAVSGIAGPDGGSAAKPVGTVHFCFEIQGHQVLSQRIFDGDRASVRQQAIDFVLQQLILLLTD</sequence>
<dbReference type="RefSeq" id="WP_147902801.1">
    <property type="nucleotide sequence ID" value="NZ_BAAAGC010000002.1"/>
</dbReference>
<evidence type="ECO:0000313" key="3">
    <source>
        <dbReference type="Proteomes" id="UP000321814"/>
    </source>
</evidence>
<dbReference type="AlphaFoldDB" id="A0A5C8M4H7"/>
<proteinExistence type="predicted"/>
<evidence type="ECO:0000259" key="1">
    <source>
        <dbReference type="Pfam" id="PF02464"/>
    </source>
</evidence>
<dbReference type="SUPFAM" id="SSF142433">
    <property type="entry name" value="CinA-like"/>
    <property type="match status" value="1"/>
</dbReference>
<name>A0A5C8M4H7_9GAMM</name>
<dbReference type="Pfam" id="PF02464">
    <property type="entry name" value="CinA"/>
    <property type="match status" value="1"/>
</dbReference>
<dbReference type="InterPro" id="IPR036653">
    <property type="entry name" value="CinA-like_C"/>
</dbReference>
<dbReference type="OrthoDB" id="9801454at2"/>
<dbReference type="NCBIfam" id="TIGR00199">
    <property type="entry name" value="PncC_domain"/>
    <property type="match status" value="1"/>
</dbReference>
<dbReference type="EMBL" id="VRLR01000001">
    <property type="protein sequence ID" value="TXK82858.1"/>
    <property type="molecule type" value="Genomic_DNA"/>
</dbReference>
<feature type="domain" description="CinA C-terminal" evidence="1">
    <location>
        <begin position="9"/>
        <end position="158"/>
    </location>
</feature>
<evidence type="ECO:0000313" key="2">
    <source>
        <dbReference type="EMBL" id="TXK82858.1"/>
    </source>
</evidence>
<keyword evidence="3" id="KW-1185">Reference proteome</keyword>
<dbReference type="Proteomes" id="UP000321814">
    <property type="component" value="Unassembled WGS sequence"/>
</dbReference>
<protein>
    <submittedName>
        <fullName evidence="2">Nicotinamide-nucleotide amidohydrolase family protein</fullName>
    </submittedName>
</protein>
<keyword evidence="2" id="KW-0378">Hydrolase</keyword>